<feature type="region of interest" description="Disordered" evidence="1">
    <location>
        <begin position="82"/>
        <end position="103"/>
    </location>
</feature>
<dbReference type="EMBL" id="BMAU01021322">
    <property type="protein sequence ID" value="GFY13438.1"/>
    <property type="molecule type" value="Genomic_DNA"/>
</dbReference>
<reference evidence="2" key="1">
    <citation type="submission" date="2020-08" db="EMBL/GenBank/DDBJ databases">
        <title>Multicomponent nature underlies the extraordinary mechanical properties of spider dragline silk.</title>
        <authorList>
            <person name="Kono N."/>
            <person name="Nakamura H."/>
            <person name="Mori M."/>
            <person name="Yoshida Y."/>
            <person name="Ohtoshi R."/>
            <person name="Malay A.D."/>
            <person name="Moran D.A.P."/>
            <person name="Tomita M."/>
            <person name="Numata K."/>
            <person name="Arakawa K."/>
        </authorList>
    </citation>
    <scope>NUCLEOTIDE SEQUENCE</scope>
</reference>
<gene>
    <name evidence="2" type="ORF">TNCV_1803091</name>
</gene>
<dbReference type="AlphaFoldDB" id="A0A8X6SL60"/>
<dbReference type="Proteomes" id="UP000887159">
    <property type="component" value="Unassembled WGS sequence"/>
</dbReference>
<evidence type="ECO:0000313" key="3">
    <source>
        <dbReference type="Proteomes" id="UP000887159"/>
    </source>
</evidence>
<evidence type="ECO:0000313" key="2">
    <source>
        <dbReference type="EMBL" id="GFY13438.1"/>
    </source>
</evidence>
<protein>
    <submittedName>
        <fullName evidence="2">Uncharacterized protein</fullName>
    </submittedName>
</protein>
<sequence>MCPVHGKKAVLESCMCERRFDWIIVCMSKMWKKYGIERKNGTMDEQLKALLEGVNALKNGQEETRQKMQKGQVEMQKRLEKTRREMHKGLEDMQKSQRKQRVS</sequence>
<feature type="compositionally biased region" description="Basic and acidic residues" evidence="1">
    <location>
        <begin position="82"/>
        <end position="95"/>
    </location>
</feature>
<organism evidence="2 3">
    <name type="scientific">Trichonephila clavipes</name>
    <name type="common">Golden silk orbweaver</name>
    <name type="synonym">Nephila clavipes</name>
    <dbReference type="NCBI Taxonomy" id="2585209"/>
    <lineage>
        <taxon>Eukaryota</taxon>
        <taxon>Metazoa</taxon>
        <taxon>Ecdysozoa</taxon>
        <taxon>Arthropoda</taxon>
        <taxon>Chelicerata</taxon>
        <taxon>Arachnida</taxon>
        <taxon>Araneae</taxon>
        <taxon>Araneomorphae</taxon>
        <taxon>Entelegynae</taxon>
        <taxon>Araneoidea</taxon>
        <taxon>Nephilidae</taxon>
        <taxon>Trichonephila</taxon>
    </lineage>
</organism>
<evidence type="ECO:0000256" key="1">
    <source>
        <dbReference type="SAM" id="MobiDB-lite"/>
    </source>
</evidence>
<keyword evidence="3" id="KW-1185">Reference proteome</keyword>
<comment type="caution">
    <text evidence="2">The sequence shown here is derived from an EMBL/GenBank/DDBJ whole genome shotgun (WGS) entry which is preliminary data.</text>
</comment>
<proteinExistence type="predicted"/>
<name>A0A8X6SL60_TRICX</name>
<accession>A0A8X6SL60</accession>